<dbReference type="Gene3D" id="1.20.1640.10">
    <property type="entry name" value="Multidrug efflux transporter AcrB transmembrane domain"/>
    <property type="match status" value="3"/>
</dbReference>
<dbReference type="SUPFAM" id="SSF82866">
    <property type="entry name" value="Multidrug efflux transporter AcrB transmembrane domain"/>
    <property type="match status" value="2"/>
</dbReference>
<evidence type="ECO:0000256" key="8">
    <source>
        <dbReference type="SAM" id="MobiDB-lite"/>
    </source>
</evidence>
<protein>
    <submittedName>
        <fullName evidence="10">Multidrug efflux pump</fullName>
    </submittedName>
</protein>
<feature type="transmembrane region" description="Helical" evidence="9">
    <location>
        <begin position="1017"/>
        <end position="1035"/>
    </location>
</feature>
<keyword evidence="4" id="KW-0997">Cell inner membrane</keyword>
<comment type="subcellular location">
    <subcellularLocation>
        <location evidence="1">Cell inner membrane</location>
        <topology evidence="1">Multi-pass membrane protein</topology>
    </subcellularLocation>
</comment>
<gene>
    <name evidence="10" type="ORF">SAMN04489710_11722</name>
</gene>
<feature type="transmembrane region" description="Helical" evidence="9">
    <location>
        <begin position="916"/>
        <end position="934"/>
    </location>
</feature>
<evidence type="ECO:0000256" key="1">
    <source>
        <dbReference type="ARBA" id="ARBA00004429"/>
    </source>
</evidence>
<evidence type="ECO:0000313" key="10">
    <source>
        <dbReference type="EMBL" id="SFE17592.1"/>
    </source>
</evidence>
<keyword evidence="11" id="KW-1185">Reference proteome</keyword>
<dbReference type="Gene3D" id="3.30.70.1440">
    <property type="entry name" value="Multidrug efflux transporter AcrB pore domain"/>
    <property type="match status" value="1"/>
</dbReference>
<evidence type="ECO:0000256" key="9">
    <source>
        <dbReference type="SAM" id="Phobius"/>
    </source>
</evidence>
<accession>A0A1I1YE31</accession>
<dbReference type="STRING" id="32040.SAMN04489710_11722"/>
<dbReference type="OrthoDB" id="9042683at2"/>
<feature type="region of interest" description="Disordered" evidence="8">
    <location>
        <begin position="278"/>
        <end position="332"/>
    </location>
</feature>
<keyword evidence="7 9" id="KW-0472">Membrane</keyword>
<feature type="transmembrane region" description="Helical" evidence="9">
    <location>
        <begin position="523"/>
        <end position="546"/>
    </location>
</feature>
<dbReference type="InterPro" id="IPR027463">
    <property type="entry name" value="AcrB_DN_DC_subdom"/>
</dbReference>
<dbReference type="Gene3D" id="3.30.70.1430">
    <property type="entry name" value="Multidrug efflux transporter AcrB pore domain"/>
    <property type="match status" value="2"/>
</dbReference>
<dbReference type="Gene3D" id="3.30.70.1320">
    <property type="entry name" value="Multidrug efflux transporter AcrB pore domain like"/>
    <property type="match status" value="2"/>
</dbReference>
<dbReference type="PRINTS" id="PR00702">
    <property type="entry name" value="ACRIFLAVINRP"/>
</dbReference>
<dbReference type="FunFam" id="3.30.70.1430:FF:000001">
    <property type="entry name" value="Efflux pump membrane transporter"/>
    <property type="match status" value="1"/>
</dbReference>
<proteinExistence type="predicted"/>
<dbReference type="Pfam" id="PF00873">
    <property type="entry name" value="ACR_tran"/>
    <property type="match status" value="2"/>
</dbReference>
<name>A0A1I1YE31_9BURK</name>
<dbReference type="AlphaFoldDB" id="A0A1I1YE31"/>
<dbReference type="GO" id="GO:0042910">
    <property type="term" value="F:xenobiotic transmembrane transporter activity"/>
    <property type="evidence" value="ECO:0007669"/>
    <property type="project" value="TreeGrafter"/>
</dbReference>
<dbReference type="SUPFAM" id="SSF82693">
    <property type="entry name" value="Multidrug efflux transporter AcrB pore domain, PN1, PN2, PC1 and PC2 subdomains"/>
    <property type="match status" value="4"/>
</dbReference>
<organism evidence="10 11">
    <name type="scientific">Paracidovorax konjaci</name>
    <dbReference type="NCBI Taxonomy" id="32040"/>
    <lineage>
        <taxon>Bacteria</taxon>
        <taxon>Pseudomonadati</taxon>
        <taxon>Pseudomonadota</taxon>
        <taxon>Betaproteobacteria</taxon>
        <taxon>Burkholderiales</taxon>
        <taxon>Comamonadaceae</taxon>
        <taxon>Paracidovorax</taxon>
    </lineage>
</organism>
<evidence type="ECO:0000256" key="7">
    <source>
        <dbReference type="ARBA" id="ARBA00023136"/>
    </source>
</evidence>
<evidence type="ECO:0000256" key="2">
    <source>
        <dbReference type="ARBA" id="ARBA00022448"/>
    </source>
</evidence>
<keyword evidence="3" id="KW-1003">Cell membrane</keyword>
<dbReference type="Proteomes" id="UP000199517">
    <property type="component" value="Unassembled WGS sequence"/>
</dbReference>
<feature type="transmembrane region" description="Helical" evidence="9">
    <location>
        <begin position="420"/>
        <end position="440"/>
    </location>
</feature>
<feature type="compositionally biased region" description="Low complexity" evidence="8">
    <location>
        <begin position="289"/>
        <end position="307"/>
    </location>
</feature>
<dbReference type="GO" id="GO:0005886">
    <property type="term" value="C:plasma membrane"/>
    <property type="evidence" value="ECO:0007669"/>
    <property type="project" value="UniProtKB-SubCell"/>
</dbReference>
<dbReference type="RefSeq" id="WP_092956576.1">
    <property type="nucleotide sequence ID" value="NZ_FOMQ01000017.1"/>
</dbReference>
<feature type="transmembrane region" description="Helical" evidence="9">
    <location>
        <begin position="589"/>
        <end position="608"/>
    </location>
</feature>
<evidence type="ECO:0000256" key="5">
    <source>
        <dbReference type="ARBA" id="ARBA00022692"/>
    </source>
</evidence>
<keyword evidence="2" id="KW-0813">Transport</keyword>
<dbReference type="Gene3D" id="3.30.2090.10">
    <property type="entry name" value="Multidrug efflux transporter AcrB TolC docking domain, DN and DC subdomains"/>
    <property type="match status" value="2"/>
</dbReference>
<feature type="transmembrane region" description="Helical" evidence="9">
    <location>
        <begin position="398"/>
        <end position="414"/>
    </location>
</feature>
<evidence type="ECO:0000313" key="11">
    <source>
        <dbReference type="Proteomes" id="UP000199517"/>
    </source>
</evidence>
<feature type="compositionally biased region" description="Low complexity" evidence="8">
    <location>
        <begin position="317"/>
        <end position="332"/>
    </location>
</feature>
<dbReference type="PANTHER" id="PTHR32063">
    <property type="match status" value="1"/>
</dbReference>
<dbReference type="FunFam" id="1.20.1640.10:FF:000001">
    <property type="entry name" value="Efflux pump membrane transporter"/>
    <property type="match status" value="1"/>
</dbReference>
<feature type="transmembrane region" description="Helical" evidence="9">
    <location>
        <begin position="954"/>
        <end position="980"/>
    </location>
</feature>
<sequence>MSPSRPFIERPVATALLMLAIVLAGLVGFRFLPLSALPQVDYPTIQVQTLYPGASPEVMSRNVTAPLERQFGQMPGLARMASTSAAGVSIVTLQFDLGLALDVAEQEVQAAINAGTSLLPTDLPAPPVYAKVNPADAPVLTLAISSDTLPLTEVQNLVNTRLAQKISQVPGVGLVTLAGGQRPAVRIQADTKALASYGIGLDTLRTAITSANANSAKGSFDGPQRAYTINANDQLLTVDDYRNLIVSWKNGAPVRMIDVARVVNGAENDRLRAWAGVRATEPLQGRPKAANAPPGGSEPGEAGSVGATEPQPGRPKAASAPSGGSEPGEAGSVGASLTSAIILNVQRQPGANVISTVDSIQRQLPELQAGLPASLDVQVLSDRTTGIRASVHHVEMELVLAVLMVVLVIFFFLHSLRATVIASLAVPISLIGTCGVMYLLGYSLNNLSLMALTIATGFVVDDAIVMIENIARYIEEGEPPFQAALKGATQIGFTIISLTVSLIAVLIPLLFMSDVVGRLFREFAVTLALTILISAVVSLTLVPMMAARWLRAVPDTPPRGVGGAIQRGFDRVVVRYDGWLQWVLRHQGATLLVALLTLALTALLYVLIPKGLFPTQDTGQLQARVIAAQDVSFARMSELQQSAARAILQDPDVASLSSFVGVDGANNTMLNSGRMLINLKDGRDGQEAVMQRLRERVQGVAGVTLYLQPTQDLTIDAETGPTEYRATIGGVDSAEVNAWTNKLVERLRTVPQVRNATTDAGAQGLSAFVDIDRATASRLSVTASSVDDTLYSAFGQRIVSTIFTETNQYRVILEAQQEGLASPEALGTLQLRTGGGTPTPLSALATIREQPAPLQVTRVAQYPAATLGFDKAEGTSLGGAVDAIRAAAQEIGMPASLSLQFQGAAGAYEKSLTSQLWLILAAMVCVYIVLGVLYESYVHPLTILSTLPSAGVGALLALMVTGNDLGVIGIIGIILLIGIVKKNAIMMIDFAIDAERNQGLAPHEAIHQAALLRFRPILMTTLAALFAALPLMLGWGEGAELRRPLGLAIFGGLVLSQLLTLFTTPVIYLAFDRVGRRWTGRGTAAAPEVPASAAEGRP</sequence>
<reference evidence="11" key="1">
    <citation type="submission" date="2016-10" db="EMBL/GenBank/DDBJ databases">
        <authorList>
            <person name="Varghese N."/>
            <person name="Submissions S."/>
        </authorList>
    </citation>
    <scope>NUCLEOTIDE SEQUENCE [LARGE SCALE GENOMIC DNA]</scope>
    <source>
        <strain evidence="11">DSM 7481</strain>
    </source>
</reference>
<keyword evidence="5 9" id="KW-0812">Transmembrane</keyword>
<dbReference type="PANTHER" id="PTHR32063:SF21">
    <property type="entry name" value="MULTIDRUG RESISTANCE PROTEIN MDTB"/>
    <property type="match status" value="1"/>
</dbReference>
<feature type="transmembrane region" description="Helical" evidence="9">
    <location>
        <begin position="487"/>
        <end position="511"/>
    </location>
</feature>
<dbReference type="EMBL" id="FOMQ01000017">
    <property type="protein sequence ID" value="SFE17592.1"/>
    <property type="molecule type" value="Genomic_DNA"/>
</dbReference>
<feature type="transmembrane region" description="Helical" evidence="9">
    <location>
        <begin position="1047"/>
        <end position="1071"/>
    </location>
</feature>
<dbReference type="InterPro" id="IPR001036">
    <property type="entry name" value="Acrflvin-R"/>
</dbReference>
<dbReference type="SUPFAM" id="SSF82714">
    <property type="entry name" value="Multidrug efflux transporter AcrB TolC docking domain, DN and DC subdomains"/>
    <property type="match status" value="2"/>
</dbReference>
<evidence type="ECO:0000256" key="6">
    <source>
        <dbReference type="ARBA" id="ARBA00022989"/>
    </source>
</evidence>
<evidence type="ECO:0000256" key="3">
    <source>
        <dbReference type="ARBA" id="ARBA00022475"/>
    </source>
</evidence>
<feature type="transmembrane region" description="Helical" evidence="9">
    <location>
        <begin position="12"/>
        <end position="32"/>
    </location>
</feature>
<evidence type="ECO:0000256" key="4">
    <source>
        <dbReference type="ARBA" id="ARBA00022519"/>
    </source>
</evidence>
<keyword evidence="6 9" id="KW-1133">Transmembrane helix</keyword>